<dbReference type="InterPro" id="IPR021127">
    <property type="entry name" value="CRISPR_associated_Cas2"/>
</dbReference>
<dbReference type="EMBL" id="FWWZ01000001">
    <property type="protein sequence ID" value="SMC09191.1"/>
    <property type="molecule type" value="Genomic_DNA"/>
</dbReference>
<dbReference type="Proteomes" id="UP000192602">
    <property type="component" value="Unassembled WGS sequence"/>
</dbReference>
<dbReference type="Gene3D" id="3.30.70.240">
    <property type="match status" value="1"/>
</dbReference>
<organism evidence="10 11">
    <name type="scientific">Nitratiruptor tergarcus DSM 16512</name>
    <dbReference type="NCBI Taxonomy" id="1069081"/>
    <lineage>
        <taxon>Bacteria</taxon>
        <taxon>Pseudomonadati</taxon>
        <taxon>Campylobacterota</taxon>
        <taxon>Epsilonproteobacteria</taxon>
        <taxon>Nautiliales</taxon>
        <taxon>Nitratiruptoraceae</taxon>
        <taxon>Nitratiruptor</taxon>
    </lineage>
</organism>
<comment type="subunit">
    <text evidence="9">Homodimer, forms a heterotetramer with a Cas1 homodimer.</text>
</comment>
<dbReference type="PANTHER" id="PTHR34405">
    <property type="entry name" value="CRISPR-ASSOCIATED ENDORIBONUCLEASE CAS2"/>
    <property type="match status" value="1"/>
</dbReference>
<dbReference type="GO" id="GO:0004521">
    <property type="term" value="F:RNA endonuclease activity"/>
    <property type="evidence" value="ECO:0007669"/>
    <property type="project" value="InterPro"/>
</dbReference>
<evidence type="ECO:0000256" key="2">
    <source>
        <dbReference type="ARBA" id="ARBA00009959"/>
    </source>
</evidence>
<evidence type="ECO:0000256" key="5">
    <source>
        <dbReference type="ARBA" id="ARBA00022759"/>
    </source>
</evidence>
<dbReference type="HAMAP" id="MF_01471">
    <property type="entry name" value="Cas2"/>
    <property type="match status" value="1"/>
</dbReference>
<dbReference type="SUPFAM" id="SSF143430">
    <property type="entry name" value="TTP0101/SSO1404-like"/>
    <property type="match status" value="1"/>
</dbReference>
<evidence type="ECO:0000256" key="9">
    <source>
        <dbReference type="HAMAP-Rule" id="MF_01471"/>
    </source>
</evidence>
<dbReference type="AlphaFoldDB" id="A0A1W1WSA3"/>
<dbReference type="GO" id="GO:0043571">
    <property type="term" value="P:maintenance of CRISPR repeat elements"/>
    <property type="evidence" value="ECO:0007669"/>
    <property type="project" value="UniProtKB-UniRule"/>
</dbReference>
<dbReference type="PANTHER" id="PTHR34405:SF3">
    <property type="entry name" value="CRISPR-ASSOCIATED ENDORIBONUCLEASE CAS2 3"/>
    <property type="match status" value="1"/>
</dbReference>
<keyword evidence="5 9" id="KW-0255">Endonuclease</keyword>
<dbReference type="CDD" id="cd09725">
    <property type="entry name" value="Cas2_I_II_III"/>
    <property type="match status" value="1"/>
</dbReference>
<evidence type="ECO:0000256" key="7">
    <source>
        <dbReference type="ARBA" id="ARBA00022842"/>
    </source>
</evidence>
<feature type="binding site" evidence="9">
    <location>
        <position position="8"/>
    </location>
    <ligand>
        <name>Mg(2+)</name>
        <dbReference type="ChEBI" id="CHEBI:18420"/>
        <note>catalytic</note>
    </ligand>
</feature>
<keyword evidence="3 9" id="KW-0540">Nuclease</keyword>
<keyword evidence="4 9" id="KW-0479">Metal-binding</keyword>
<dbReference type="NCBIfam" id="TIGR01573">
    <property type="entry name" value="cas2"/>
    <property type="match status" value="1"/>
</dbReference>
<evidence type="ECO:0000256" key="4">
    <source>
        <dbReference type="ARBA" id="ARBA00022723"/>
    </source>
</evidence>
<keyword evidence="11" id="KW-1185">Reference proteome</keyword>
<dbReference type="InterPro" id="IPR019199">
    <property type="entry name" value="Virulence_VapD/CRISPR_Cas2"/>
</dbReference>
<sequence>MNTLIMYDISCDKKRNKVEKLLSSYGYRVNYSVFEISVPKHQFKKLLQNLIKLTSKEDNVRVYILTKEVLKKSFKLHSNEGIFTDEELYF</sequence>
<evidence type="ECO:0000256" key="6">
    <source>
        <dbReference type="ARBA" id="ARBA00022801"/>
    </source>
</evidence>
<dbReference type="GO" id="GO:0051607">
    <property type="term" value="P:defense response to virus"/>
    <property type="evidence" value="ECO:0007669"/>
    <property type="project" value="UniProtKB-UniRule"/>
</dbReference>
<evidence type="ECO:0000256" key="3">
    <source>
        <dbReference type="ARBA" id="ARBA00022722"/>
    </source>
</evidence>
<evidence type="ECO:0000313" key="10">
    <source>
        <dbReference type="EMBL" id="SMC09191.1"/>
    </source>
</evidence>
<accession>A0A1W1WSA3</accession>
<reference evidence="11" key="1">
    <citation type="submission" date="2017-04" db="EMBL/GenBank/DDBJ databases">
        <authorList>
            <person name="Varghese N."/>
            <person name="Submissions S."/>
        </authorList>
    </citation>
    <scope>NUCLEOTIDE SEQUENCE [LARGE SCALE GENOMIC DNA]</scope>
    <source>
        <strain evidence="11">DSM 16512</strain>
    </source>
</reference>
<protein>
    <recommendedName>
        <fullName evidence="9">CRISPR-associated endoribonuclease Cas2</fullName>
        <ecNumber evidence="9">3.1.-.-</ecNumber>
    </recommendedName>
</protein>
<dbReference type="STRING" id="1069081.SAMN05660197_0996"/>
<name>A0A1W1WSA3_9BACT</name>
<evidence type="ECO:0000256" key="8">
    <source>
        <dbReference type="ARBA" id="ARBA00023118"/>
    </source>
</evidence>
<comment type="cofactor">
    <cofactor evidence="1 9">
        <name>Mg(2+)</name>
        <dbReference type="ChEBI" id="CHEBI:18420"/>
    </cofactor>
</comment>
<dbReference type="GO" id="GO:0046872">
    <property type="term" value="F:metal ion binding"/>
    <property type="evidence" value="ECO:0007669"/>
    <property type="project" value="UniProtKB-UniRule"/>
</dbReference>
<dbReference type="OrthoDB" id="9798176at2"/>
<keyword evidence="6 9" id="KW-0378">Hydrolase</keyword>
<dbReference type="Pfam" id="PF09827">
    <property type="entry name" value="CRISPR_Cas2"/>
    <property type="match status" value="1"/>
</dbReference>
<gene>
    <name evidence="9" type="primary">cas2</name>
    <name evidence="10" type="ORF">SAMN05660197_0996</name>
</gene>
<evidence type="ECO:0000313" key="11">
    <source>
        <dbReference type="Proteomes" id="UP000192602"/>
    </source>
</evidence>
<dbReference type="RefSeq" id="WP_084275430.1">
    <property type="nucleotide sequence ID" value="NZ_AP026671.1"/>
</dbReference>
<comment type="similarity">
    <text evidence="2 9">Belongs to the CRISPR-associated endoribonuclease Cas2 protein family.</text>
</comment>
<keyword evidence="8 9" id="KW-0051">Antiviral defense</keyword>
<comment type="function">
    <text evidence="9">CRISPR (clustered regularly interspaced short palindromic repeat), is an adaptive immune system that provides protection against mobile genetic elements (viruses, transposable elements and conjugative plasmids). CRISPR clusters contain sequences complementary to antecedent mobile elements and target invading nucleic acids. CRISPR clusters are transcribed and processed into CRISPR RNA (crRNA). Functions as a ssRNA-specific endoribonuclease. Involved in the integration of spacer DNA into the CRISPR cassette.</text>
</comment>
<proteinExistence type="inferred from homology"/>
<dbReference type="EC" id="3.1.-.-" evidence="9"/>
<keyword evidence="7 9" id="KW-0460">Magnesium</keyword>
<evidence type="ECO:0000256" key="1">
    <source>
        <dbReference type="ARBA" id="ARBA00001946"/>
    </source>
</evidence>
<dbReference type="GO" id="GO:0016787">
    <property type="term" value="F:hydrolase activity"/>
    <property type="evidence" value="ECO:0007669"/>
    <property type="project" value="UniProtKB-KW"/>
</dbReference>